<keyword evidence="2" id="KW-1133">Transmembrane helix</keyword>
<dbReference type="KEGG" id="agf:ET445_14970"/>
<sequence>MTHETSGRLDHRLRRMTGRDPNEPHRAATPLELLYDLTFVVAFSQAGTQMAHLLELGHFASAFWAFFLAVFAICWAWINYSWLASAFDTDDVFFRIATMVQMVGVLIMALGMPPLFDSFDEGVHIDNGILVAGYVVMRVSTLALWLRIAKQAPGYRRTALVYATVLAISQAGWIVMIFVNPPFALTIVLWIALAAFEVVGPVVAERMRGGGTPWHAHHIAERYSLLVIITLGEIILGTILAISAVVEEQGWTLEAVLVAFGGTLLAFGLWWVYFMMPSGEVLARHRRRSFTWGYGHIVLFGALVATGAGLHVAAFVIEGVAHIDDVQAMLTLTIPVAVFLAGLATLHAFLLHEVDLFHALLFAGALVVLALAVVAVAAGATLGWGILITALAPVVAIVGYETAGHRHVEAALARTLG</sequence>
<keyword evidence="2" id="KW-0812">Transmembrane</keyword>
<dbReference type="InterPro" id="IPR010640">
    <property type="entry name" value="Low_temperature_requirement_A"/>
</dbReference>
<dbReference type="PANTHER" id="PTHR36840:SF1">
    <property type="entry name" value="BLL5714 PROTEIN"/>
    <property type="match status" value="1"/>
</dbReference>
<dbReference type="RefSeq" id="WP_129191981.1">
    <property type="nucleotide sequence ID" value="NZ_CP035491.1"/>
</dbReference>
<dbReference type="EMBL" id="CP035491">
    <property type="protein sequence ID" value="QAY74436.1"/>
    <property type="molecule type" value="Genomic_DNA"/>
</dbReference>
<feature type="transmembrane region" description="Helical" evidence="2">
    <location>
        <begin position="225"/>
        <end position="245"/>
    </location>
</feature>
<feature type="transmembrane region" description="Helical" evidence="2">
    <location>
        <begin position="92"/>
        <end position="116"/>
    </location>
</feature>
<keyword evidence="2" id="KW-0472">Membrane</keyword>
<organism evidence="3 4">
    <name type="scientific">Agromyces protaetiae</name>
    <dbReference type="NCBI Taxonomy" id="2509455"/>
    <lineage>
        <taxon>Bacteria</taxon>
        <taxon>Bacillati</taxon>
        <taxon>Actinomycetota</taxon>
        <taxon>Actinomycetes</taxon>
        <taxon>Micrococcales</taxon>
        <taxon>Microbacteriaceae</taxon>
        <taxon>Agromyces</taxon>
    </lineage>
</organism>
<name>A0A4P6FF17_9MICO</name>
<feature type="transmembrane region" description="Helical" evidence="2">
    <location>
        <begin position="128"/>
        <end position="148"/>
    </location>
</feature>
<feature type="transmembrane region" description="Helical" evidence="2">
    <location>
        <begin position="356"/>
        <end position="376"/>
    </location>
</feature>
<evidence type="ECO:0000313" key="4">
    <source>
        <dbReference type="Proteomes" id="UP000291259"/>
    </source>
</evidence>
<feature type="transmembrane region" description="Helical" evidence="2">
    <location>
        <begin position="185"/>
        <end position="204"/>
    </location>
</feature>
<protein>
    <submittedName>
        <fullName evidence="3">Low temperature requirement protein A</fullName>
    </submittedName>
</protein>
<dbReference type="AlphaFoldDB" id="A0A4P6FF17"/>
<dbReference type="OrthoDB" id="7698234at2"/>
<feature type="transmembrane region" description="Helical" evidence="2">
    <location>
        <begin position="160"/>
        <end position="179"/>
    </location>
</feature>
<accession>A0A4P6FF17</accession>
<dbReference type="Proteomes" id="UP000291259">
    <property type="component" value="Chromosome"/>
</dbReference>
<proteinExistence type="predicted"/>
<evidence type="ECO:0000256" key="2">
    <source>
        <dbReference type="SAM" id="Phobius"/>
    </source>
</evidence>
<reference evidence="3 4" key="1">
    <citation type="submission" date="2019-01" db="EMBL/GenBank/DDBJ databases">
        <title>Genome sequencing of strain FW100M-8.</title>
        <authorList>
            <person name="Heo J."/>
            <person name="Kim S.-J."/>
            <person name="Kim J.-S."/>
            <person name="Hong S.-B."/>
            <person name="Kwon S.-W."/>
        </authorList>
    </citation>
    <scope>NUCLEOTIDE SEQUENCE [LARGE SCALE GENOMIC DNA]</scope>
    <source>
        <strain evidence="3 4">FW100M-8</strain>
    </source>
</reference>
<feature type="region of interest" description="Disordered" evidence="1">
    <location>
        <begin position="1"/>
        <end position="25"/>
    </location>
</feature>
<evidence type="ECO:0000256" key="1">
    <source>
        <dbReference type="SAM" id="MobiDB-lite"/>
    </source>
</evidence>
<feature type="transmembrane region" description="Helical" evidence="2">
    <location>
        <begin position="59"/>
        <end position="80"/>
    </location>
</feature>
<keyword evidence="4" id="KW-1185">Reference proteome</keyword>
<gene>
    <name evidence="3" type="ORF">ET445_14970</name>
</gene>
<feature type="transmembrane region" description="Helical" evidence="2">
    <location>
        <begin position="382"/>
        <end position="400"/>
    </location>
</feature>
<feature type="compositionally biased region" description="Basic and acidic residues" evidence="1">
    <location>
        <begin position="1"/>
        <end position="10"/>
    </location>
</feature>
<feature type="transmembrane region" description="Helical" evidence="2">
    <location>
        <begin position="294"/>
        <end position="317"/>
    </location>
</feature>
<feature type="transmembrane region" description="Helical" evidence="2">
    <location>
        <begin position="329"/>
        <end position="349"/>
    </location>
</feature>
<evidence type="ECO:0000313" key="3">
    <source>
        <dbReference type="EMBL" id="QAY74436.1"/>
    </source>
</evidence>
<dbReference type="Pfam" id="PF06772">
    <property type="entry name" value="LtrA"/>
    <property type="match status" value="1"/>
</dbReference>
<dbReference type="PANTHER" id="PTHR36840">
    <property type="entry name" value="BLL5714 PROTEIN"/>
    <property type="match status" value="1"/>
</dbReference>
<feature type="transmembrane region" description="Helical" evidence="2">
    <location>
        <begin position="251"/>
        <end position="273"/>
    </location>
</feature>